<proteinExistence type="predicted"/>
<accession>A0A2V5L7N8</accession>
<dbReference type="InterPro" id="IPR003870">
    <property type="entry name" value="DUF222"/>
</dbReference>
<feature type="region of interest" description="Disordered" evidence="1">
    <location>
        <begin position="494"/>
        <end position="514"/>
    </location>
</feature>
<dbReference type="AlphaFoldDB" id="A0A2V5L7N8"/>
<sequence>MNDFQPGTPRHEGLQPAPASWSPAPGIVAPYPVVQEPEREGAPDSAAARSRTAAPIRSPSKLPDPRALARQLATTPHETIAVADLEINSVEALAEAEYLCAVSDLRSLAAIESGLAALKAQTVERLDAASIGLGIVAELDPWQQEILAISTTAELCAALTLPQRSGGELKSQSIVLVRHHPNILAALSGGSISWRNAVAALDELDTLETLRTAKGEHLVSVDELRDLERQLLDLAPGMTGPKFNVQARRLRERAHPESIQHRHVKAVDDRKLALQPGRDGMSWLSMFLPADTAQGIWNQATRTARTLQGPNERRTLTQLRVDALAEWLLETGTLPPAVNGHDDTGDTGFEDAGRGEGNQQEGRPRPRAQVLVTVPLLSLLGHSNEPAELEGYGPIPPAMARKLAAECPTLYRIMVDPYTNEYLSMDPTRYRITGAERTMLRARDGNCVFPCCNTVTDDTELDHILAWEDGGSSLPENLGNECGVHHRLKHFKDGKAKYGSRKPPRNAAAQAKSSSIMKGWTPVATRNPGGKPGWISPAGWHYPPEATASTPPQIPAWIMIEAIEELRGEL</sequence>
<dbReference type="Proteomes" id="UP000247832">
    <property type="component" value="Unassembled WGS sequence"/>
</dbReference>
<evidence type="ECO:0000313" key="4">
    <source>
        <dbReference type="Proteomes" id="UP000247832"/>
    </source>
</evidence>
<keyword evidence="4" id="KW-1185">Reference proteome</keyword>
<feature type="domain" description="DUF222" evidence="2">
    <location>
        <begin position="146"/>
        <end position="444"/>
    </location>
</feature>
<reference evidence="3 4" key="1">
    <citation type="submission" date="2018-05" db="EMBL/GenBank/DDBJ databases">
        <title>Genetic diversity of glacier-inhabiting Cryobacterium bacteria in China and description of Cryobacterium mengkeensis sp. nov. and Arthrobacter glacialis sp. nov.</title>
        <authorList>
            <person name="Liu Q."/>
            <person name="Xin Y.-H."/>
        </authorList>
    </citation>
    <scope>NUCLEOTIDE SEQUENCE [LARGE SCALE GENOMIC DNA]</scope>
    <source>
        <strain evidence="3 4">LI2</strain>
    </source>
</reference>
<dbReference type="RefSeq" id="WP_110500849.1">
    <property type="nucleotide sequence ID" value="NZ_QJVD01000009.1"/>
</dbReference>
<evidence type="ECO:0000256" key="1">
    <source>
        <dbReference type="SAM" id="MobiDB-lite"/>
    </source>
</evidence>
<name>A0A2V5L7N8_9MICC</name>
<gene>
    <name evidence="3" type="ORF">CVV68_09900</name>
</gene>
<evidence type="ECO:0000259" key="2">
    <source>
        <dbReference type="Pfam" id="PF02720"/>
    </source>
</evidence>
<comment type="caution">
    <text evidence="3">The sequence shown here is derived from an EMBL/GenBank/DDBJ whole genome shotgun (WGS) entry which is preliminary data.</text>
</comment>
<feature type="region of interest" description="Disordered" evidence="1">
    <location>
        <begin position="1"/>
        <end position="65"/>
    </location>
</feature>
<feature type="region of interest" description="Disordered" evidence="1">
    <location>
        <begin position="333"/>
        <end position="367"/>
    </location>
</feature>
<dbReference type="EMBL" id="QJVD01000009">
    <property type="protein sequence ID" value="PYI67409.1"/>
    <property type="molecule type" value="Genomic_DNA"/>
</dbReference>
<protein>
    <recommendedName>
        <fullName evidence="2">DUF222 domain-containing protein</fullName>
    </recommendedName>
</protein>
<dbReference type="Pfam" id="PF02720">
    <property type="entry name" value="DUF222"/>
    <property type="match status" value="1"/>
</dbReference>
<evidence type="ECO:0000313" key="3">
    <source>
        <dbReference type="EMBL" id="PYI67409.1"/>
    </source>
</evidence>
<organism evidence="3 4">
    <name type="scientific">Arthrobacter livingstonensis</name>
    <dbReference type="NCBI Taxonomy" id="670078"/>
    <lineage>
        <taxon>Bacteria</taxon>
        <taxon>Bacillati</taxon>
        <taxon>Actinomycetota</taxon>
        <taxon>Actinomycetes</taxon>
        <taxon>Micrococcales</taxon>
        <taxon>Micrococcaceae</taxon>
        <taxon>Arthrobacter</taxon>
    </lineage>
</organism>
<dbReference type="CDD" id="cd00085">
    <property type="entry name" value="HNHc"/>
    <property type="match status" value="1"/>
</dbReference>
<dbReference type="OrthoDB" id="5197219at2"/>
<dbReference type="InterPro" id="IPR003615">
    <property type="entry name" value="HNH_nuc"/>
</dbReference>